<evidence type="ECO:0000313" key="1">
    <source>
        <dbReference type="EMBL" id="GGG59445.1"/>
    </source>
</evidence>
<dbReference type="Gene3D" id="2.130.10.10">
    <property type="entry name" value="YVTN repeat-like/Quinoprotein amine dehydrogenase"/>
    <property type="match status" value="1"/>
</dbReference>
<accession>A0A917GX26</accession>
<sequence length="352" mass="40076">MVFPIAFKRATGDSIISTAADEKGTILIVTNKFLNITHDYGKTWVSHSLPSSGMYAVRYLKGKFYLSTMHVDQQYSVIRIYVSSNGGDEWTKMTLEAKSGGPITIGNLQYLKGSYILLGKQMLNERTPVFTSTDGITWTELGSMPFGIEFLTWNGIRYTAYGAGYQLSPRDKGQKLARNQFKLKNGNWAELIIFTSNDLREWTMQSGAIKKNFYYDSMYVNNKPIPIYYYEEEQPVTNGTISLFDSYGNTLKSTNGITFTMASRHDLFPTNDYRSPMYKVGKQYMIFTQYWYASGVMRLNVLTSTDKVKWKTTKLSRNTDNMYVSQAGSMLLGIADKRVVLSSNGIDWKVIR</sequence>
<proteinExistence type="predicted"/>
<comment type="caution">
    <text evidence="1">The sequence shown here is derived from an EMBL/GenBank/DDBJ whole genome shotgun (WGS) entry which is preliminary data.</text>
</comment>
<dbReference type="InterPro" id="IPR015943">
    <property type="entry name" value="WD40/YVTN_repeat-like_dom_sf"/>
</dbReference>
<dbReference type="EMBL" id="BMHY01000001">
    <property type="protein sequence ID" value="GGG59445.1"/>
    <property type="molecule type" value="Genomic_DNA"/>
</dbReference>
<organism evidence="1 2">
    <name type="scientific">Paenibacillus radicis</name>
    <name type="common">ex Gao et al. 2016</name>
    <dbReference type="NCBI Taxonomy" id="1737354"/>
    <lineage>
        <taxon>Bacteria</taxon>
        <taxon>Bacillati</taxon>
        <taxon>Bacillota</taxon>
        <taxon>Bacilli</taxon>
        <taxon>Bacillales</taxon>
        <taxon>Paenibacillaceae</taxon>
        <taxon>Paenibacillus</taxon>
    </lineage>
</organism>
<dbReference type="RefSeq" id="WP_188887852.1">
    <property type="nucleotide sequence ID" value="NZ_BMHY01000001.1"/>
</dbReference>
<dbReference type="SUPFAM" id="SSF110296">
    <property type="entry name" value="Oligoxyloglucan reducing end-specific cellobiohydrolase"/>
    <property type="match status" value="1"/>
</dbReference>
<gene>
    <name evidence="1" type="ORF">GCM10010918_10800</name>
</gene>
<reference evidence="1 2" key="1">
    <citation type="journal article" date="2014" name="Int. J. Syst. Evol. Microbiol.">
        <title>Complete genome sequence of Corynebacterium casei LMG S-19264T (=DSM 44701T), isolated from a smear-ripened cheese.</title>
        <authorList>
            <consortium name="US DOE Joint Genome Institute (JGI-PGF)"/>
            <person name="Walter F."/>
            <person name="Albersmeier A."/>
            <person name="Kalinowski J."/>
            <person name="Ruckert C."/>
        </authorList>
    </citation>
    <scope>NUCLEOTIDE SEQUENCE [LARGE SCALE GENOMIC DNA]</scope>
    <source>
        <strain evidence="1 2">CGMCC 1.15286</strain>
    </source>
</reference>
<dbReference type="AlphaFoldDB" id="A0A917GX26"/>
<name>A0A917GX26_9BACL</name>
<evidence type="ECO:0000313" key="2">
    <source>
        <dbReference type="Proteomes" id="UP000600247"/>
    </source>
</evidence>
<protein>
    <submittedName>
        <fullName evidence="1">Uncharacterized protein</fullName>
    </submittedName>
</protein>
<dbReference type="Proteomes" id="UP000600247">
    <property type="component" value="Unassembled WGS sequence"/>
</dbReference>
<keyword evidence="2" id="KW-1185">Reference proteome</keyword>